<dbReference type="GO" id="GO:0009432">
    <property type="term" value="P:SOS response"/>
    <property type="evidence" value="ECO:0007669"/>
    <property type="project" value="TreeGrafter"/>
</dbReference>
<dbReference type="RefSeq" id="WP_013954539.1">
    <property type="nucleotide sequence ID" value="NZ_CP005933.1"/>
</dbReference>
<evidence type="ECO:0000259" key="2">
    <source>
        <dbReference type="PROSITE" id="PS50173"/>
    </source>
</evidence>
<accession>A0A059Y381</accession>
<dbReference type="InterPro" id="IPR036775">
    <property type="entry name" value="DNA_pol_Y-fam_lit_finger_sf"/>
</dbReference>
<dbReference type="Pfam" id="PF11799">
    <property type="entry name" value="IMS_C"/>
    <property type="match status" value="1"/>
</dbReference>
<dbReference type="Gene3D" id="3.40.1170.60">
    <property type="match status" value="1"/>
</dbReference>
<dbReference type="InterPro" id="IPR043128">
    <property type="entry name" value="Rev_trsase/Diguanyl_cyclase"/>
</dbReference>
<reference evidence="3 4" key="1">
    <citation type="submission" date="2013-04" db="EMBL/GenBank/DDBJ databases">
        <authorList>
            <person name="Lin L."/>
            <person name="Zeng Z."/>
            <person name="Xie J."/>
            <person name="Luo L."/>
            <person name="Yang Z."/>
            <person name="Liang W."/>
            <person name="Lin H."/>
            <person name="Dong C."/>
            <person name="Sun Y."/>
        </authorList>
    </citation>
    <scope>NUCLEOTIDE SEQUENCE [LARGE SCALE GENOMIC DNA]</scope>
    <source>
        <strain evidence="3 4">CQ-W70</strain>
    </source>
</reference>
<dbReference type="HOGENOM" id="CLU_012348_1_1_14"/>
<dbReference type="PROSITE" id="PS50173">
    <property type="entry name" value="UMUC"/>
    <property type="match status" value="1"/>
</dbReference>
<dbReference type="InterPro" id="IPR024728">
    <property type="entry name" value="PolY_HhH_motif"/>
</dbReference>
<dbReference type="Proteomes" id="UP000027182">
    <property type="component" value="Chromosome"/>
</dbReference>
<dbReference type="InterPro" id="IPR022880">
    <property type="entry name" value="DNApol_IV"/>
</dbReference>
<dbReference type="GO" id="GO:0005829">
    <property type="term" value="C:cytosol"/>
    <property type="evidence" value="ECO:0007669"/>
    <property type="project" value="TreeGrafter"/>
</dbReference>
<dbReference type="KEGG" id="mbq:K668_00380"/>
<dbReference type="SUPFAM" id="SSF100879">
    <property type="entry name" value="Lesion bypass DNA polymerase (Y-family), little finger domain"/>
    <property type="match status" value="1"/>
</dbReference>
<comment type="similarity">
    <text evidence="1">Belongs to the DNA polymerase type-Y family.</text>
</comment>
<dbReference type="GO" id="GO:0003887">
    <property type="term" value="F:DNA-directed DNA polymerase activity"/>
    <property type="evidence" value="ECO:0007669"/>
    <property type="project" value="InterPro"/>
</dbReference>
<evidence type="ECO:0000313" key="4">
    <source>
        <dbReference type="Proteomes" id="UP000027182"/>
    </source>
</evidence>
<protein>
    <submittedName>
        <fullName evidence="3">DNA polymerase IV</fullName>
    </submittedName>
</protein>
<dbReference type="EMBL" id="CP005933">
    <property type="protein sequence ID" value="AIA33668.1"/>
    <property type="molecule type" value="Genomic_DNA"/>
</dbReference>
<dbReference type="Gene3D" id="3.30.1490.100">
    <property type="entry name" value="DNA polymerase, Y-family, little finger domain"/>
    <property type="match status" value="1"/>
</dbReference>
<dbReference type="Gene3D" id="3.30.70.270">
    <property type="match status" value="1"/>
</dbReference>
<dbReference type="GO" id="GO:0003684">
    <property type="term" value="F:damaged DNA binding"/>
    <property type="evidence" value="ECO:0007669"/>
    <property type="project" value="InterPro"/>
</dbReference>
<dbReference type="PANTHER" id="PTHR11076">
    <property type="entry name" value="DNA REPAIR POLYMERASE UMUC / TRANSFERASE FAMILY MEMBER"/>
    <property type="match status" value="1"/>
</dbReference>
<dbReference type="InterPro" id="IPR001126">
    <property type="entry name" value="UmuC"/>
</dbReference>
<dbReference type="GO" id="GO:0042276">
    <property type="term" value="P:error-prone translesion synthesis"/>
    <property type="evidence" value="ECO:0007669"/>
    <property type="project" value="TreeGrafter"/>
</dbReference>
<dbReference type="InterPro" id="IPR017961">
    <property type="entry name" value="DNA_pol_Y-fam_little_finger"/>
</dbReference>
<organism evidence="3 4">
    <name type="scientific">Mycoplasmopsis bovis CQ-W70</name>
    <dbReference type="NCBI Taxonomy" id="1316930"/>
    <lineage>
        <taxon>Bacteria</taxon>
        <taxon>Bacillati</taxon>
        <taxon>Mycoplasmatota</taxon>
        <taxon>Mycoplasmoidales</taxon>
        <taxon>Metamycoplasmataceae</taxon>
        <taxon>Mycoplasmopsis</taxon>
    </lineage>
</organism>
<proteinExistence type="inferred from homology"/>
<dbReference type="InterPro" id="IPR050116">
    <property type="entry name" value="DNA_polymerase-Y"/>
</dbReference>
<feature type="domain" description="UmuC" evidence="2">
    <location>
        <begin position="7"/>
        <end position="188"/>
    </location>
</feature>
<name>A0A059Y381_MYCBV</name>
<dbReference type="InterPro" id="IPR043502">
    <property type="entry name" value="DNA/RNA_pol_sf"/>
</dbReference>
<dbReference type="CDD" id="cd03586">
    <property type="entry name" value="PolY_Pol_IV_kappa"/>
    <property type="match status" value="1"/>
</dbReference>
<dbReference type="SUPFAM" id="SSF56672">
    <property type="entry name" value="DNA/RNA polymerases"/>
    <property type="match status" value="1"/>
</dbReference>
<gene>
    <name evidence="3" type="ORF">K668_00380</name>
</gene>
<dbReference type="PATRIC" id="fig|1316930.3.peg.79"/>
<dbReference type="Pfam" id="PF11798">
    <property type="entry name" value="IMS_HHH"/>
    <property type="match status" value="1"/>
</dbReference>
<dbReference type="AlphaFoldDB" id="A0A059Y381"/>
<dbReference type="PANTHER" id="PTHR11076:SF33">
    <property type="entry name" value="DNA POLYMERASE KAPPA"/>
    <property type="match status" value="1"/>
</dbReference>
<sequence>MNNKNIIFHIDFDSYFVSAHRSKDHKLKNKPVAVSNGLSRSICSSISYELKNVGIKVGWPRFMIEKKMPDTIFVEPNFDLYYTTSNNIFDYIASNYTANIEVGSIDECWVDVTSISEGKNPVALARKIQEDIKEIFDIPVSIGISYSKWAAKMASDLAKPFGVKFIENNADLESQIWPLNIKKYYGIGEKTADKLVKADVKTIGNLARSSELSPELYMIFRNRLSSFINEARGNGTDKLTYEHNNLKGIGNELTFPIYDFYERSEIYKVIKSLANKISLRAQNRSVVGFTLTIIIRSVSKVWKGKQMKLVEPTNDAETIYKNAIVLFEKLWKEQPIRGVGLRLTNLINEFDHFKQLTIFDTYEERQQETKVNNIINDINKKAGKVILKTGYRVSKEKIKESVQSRYLEDDLGIRK</sequence>
<evidence type="ECO:0000313" key="3">
    <source>
        <dbReference type="EMBL" id="AIA33668.1"/>
    </source>
</evidence>
<dbReference type="Pfam" id="PF00817">
    <property type="entry name" value="IMS"/>
    <property type="match status" value="1"/>
</dbReference>
<dbReference type="Gene3D" id="1.10.150.20">
    <property type="entry name" value="5' to 3' exonuclease, C-terminal subdomain"/>
    <property type="match status" value="1"/>
</dbReference>
<evidence type="ECO:0000256" key="1">
    <source>
        <dbReference type="ARBA" id="ARBA00010945"/>
    </source>
</evidence>
<dbReference type="GO" id="GO:0006281">
    <property type="term" value="P:DNA repair"/>
    <property type="evidence" value="ECO:0007669"/>
    <property type="project" value="InterPro"/>
</dbReference>